<dbReference type="KEGG" id="fcz:IMF26_07765"/>
<sequence length="132" mass="14934">MPNEVVGRCPVCGEALEVTDLQCPSCHTRISGSFDLCKFCKLPPEQRAFAEIFIKNRGNIREVERELGISYPTVRSRLEALIRALGYPVDEDDESSDDARLIRQRKEILDRLSRGEINATEAARLLKNLSSR</sequence>
<accession>A0AAT9LA58</accession>
<evidence type="ECO:0000259" key="2">
    <source>
        <dbReference type="Pfam" id="PF22747"/>
    </source>
</evidence>
<dbReference type="EMBL" id="CP062796">
    <property type="protein sequence ID" value="QUL97962.1"/>
    <property type="molecule type" value="Genomic_DNA"/>
</dbReference>
<organism evidence="3">
    <name type="scientific">Candidatus Fermentithermobacillus carboniphilus</name>
    <dbReference type="NCBI Taxonomy" id="3085328"/>
    <lineage>
        <taxon>Bacteria</taxon>
        <taxon>Bacillati</taxon>
        <taxon>Bacillota</taxon>
        <taxon>Candidatus Fermentithermobacillia</taxon>
        <taxon>Candidatus Fermentithermobacillales</taxon>
        <taxon>Candidatus Fermentithermobacillaceae</taxon>
        <taxon>Candidatus Fermentithermobacillus</taxon>
    </lineage>
</organism>
<dbReference type="Pfam" id="PF22747">
    <property type="entry name" value="Zn_ribbon_DUF2089"/>
    <property type="match status" value="1"/>
</dbReference>
<name>A0AAT9LA58_9FIRM</name>
<reference evidence="3" key="2">
    <citation type="journal article" date="2023" name="Biology">
        <title>Prokaryotic Life Associated with Coal-Fire Gas Vents Revealed by Metagenomics.</title>
        <authorList>
            <person name="Kadnikov V.V."/>
            <person name="Mardanov A.V."/>
            <person name="Beletsky A.V."/>
            <person name="Karnachuk O.V."/>
            <person name="Ravin N.V."/>
        </authorList>
    </citation>
    <scope>NUCLEOTIDE SEQUENCE</scope>
    <source>
        <strain evidence="3">Bu02</strain>
    </source>
</reference>
<protein>
    <submittedName>
        <fullName evidence="3">DUF2089 domain-containing protein</fullName>
    </submittedName>
</protein>
<reference evidence="3" key="1">
    <citation type="submission" date="2020-10" db="EMBL/GenBank/DDBJ databases">
        <authorList>
            <person name="Kadnikov V."/>
            <person name="Beletsky A.V."/>
            <person name="Mardanov A.V."/>
            <person name="Karnachuk O.V."/>
            <person name="Ravin N.V."/>
        </authorList>
    </citation>
    <scope>NUCLEOTIDE SEQUENCE</scope>
    <source>
        <strain evidence="3">Bu02</strain>
    </source>
</reference>
<proteinExistence type="predicted"/>
<feature type="domain" description="DUF2089" evidence="2">
    <location>
        <begin position="9"/>
        <end position="40"/>
    </location>
</feature>
<evidence type="ECO:0000259" key="1">
    <source>
        <dbReference type="Pfam" id="PF09862"/>
    </source>
</evidence>
<gene>
    <name evidence="3" type="ORF">IMF26_07765</name>
</gene>
<feature type="domain" description="DUF2089" evidence="1">
    <location>
        <begin position="42"/>
        <end position="87"/>
    </location>
</feature>
<dbReference type="InterPro" id="IPR018658">
    <property type="entry name" value="DUF2089"/>
</dbReference>
<dbReference type="Pfam" id="PF09862">
    <property type="entry name" value="DUF2089"/>
    <property type="match status" value="1"/>
</dbReference>
<dbReference type="InterPro" id="IPR053957">
    <property type="entry name" value="DUF2089_Zn_ribbon"/>
</dbReference>
<evidence type="ECO:0000313" key="3">
    <source>
        <dbReference type="EMBL" id="QUL97962.1"/>
    </source>
</evidence>
<dbReference type="AlphaFoldDB" id="A0AAT9LA58"/>